<sequence length="62" mass="6869">MSQVPRNTAIKLALNPKVQVVAPAMHKAFRLADMHNNICRVASGYYDIGSRTLLIGKCSREL</sequence>
<reference evidence="1" key="1">
    <citation type="submission" date="2018-05" db="EMBL/GenBank/DDBJ databases">
        <authorList>
            <person name="Lanie J.A."/>
            <person name="Ng W.-L."/>
            <person name="Kazmierczak K.M."/>
            <person name="Andrzejewski T.M."/>
            <person name="Davidsen T.M."/>
            <person name="Wayne K.J."/>
            <person name="Tettelin H."/>
            <person name="Glass J.I."/>
            <person name="Rusch D."/>
            <person name="Podicherti R."/>
            <person name="Tsui H.-C.T."/>
            <person name="Winkler M.E."/>
        </authorList>
    </citation>
    <scope>NUCLEOTIDE SEQUENCE</scope>
</reference>
<gene>
    <name evidence="1" type="ORF">METZ01_LOCUS38318</name>
</gene>
<evidence type="ECO:0000313" key="1">
    <source>
        <dbReference type="EMBL" id="SUZ85464.1"/>
    </source>
</evidence>
<accession>A0A381R2M4</accession>
<protein>
    <submittedName>
        <fullName evidence="1">Uncharacterized protein</fullName>
    </submittedName>
</protein>
<organism evidence="1">
    <name type="scientific">marine metagenome</name>
    <dbReference type="NCBI Taxonomy" id="408172"/>
    <lineage>
        <taxon>unclassified sequences</taxon>
        <taxon>metagenomes</taxon>
        <taxon>ecological metagenomes</taxon>
    </lineage>
</organism>
<name>A0A381R2M4_9ZZZZ</name>
<dbReference type="EMBL" id="UINC01001637">
    <property type="protein sequence ID" value="SUZ85464.1"/>
    <property type="molecule type" value="Genomic_DNA"/>
</dbReference>
<proteinExistence type="predicted"/>
<dbReference type="AlphaFoldDB" id="A0A381R2M4"/>